<reference evidence="9 10" key="1">
    <citation type="submission" date="2018-08" db="EMBL/GenBank/DDBJ databases">
        <title>A genome reference for cultivated species of the human gut microbiota.</title>
        <authorList>
            <person name="Zou Y."/>
            <person name="Xue W."/>
            <person name="Luo G."/>
        </authorList>
    </citation>
    <scope>NUCLEOTIDE SEQUENCE [LARGE SCALE GENOMIC DNA]</scope>
    <source>
        <strain evidence="9 10">AF45-17</strain>
    </source>
</reference>
<keyword evidence="4" id="KW-0410">Iron transport</keyword>
<dbReference type="PANTHER" id="PTHR42771">
    <property type="entry name" value="IRON(3+)-HYDROXAMATE IMPORT ATP-BINDING PROTEIN FHUC"/>
    <property type="match status" value="1"/>
</dbReference>
<feature type="domain" description="AAA+ ATPase" evidence="8">
    <location>
        <begin position="35"/>
        <end position="241"/>
    </location>
</feature>
<evidence type="ECO:0000256" key="1">
    <source>
        <dbReference type="ARBA" id="ARBA00004202"/>
    </source>
</evidence>
<gene>
    <name evidence="9" type="ORF">DW070_05430</name>
</gene>
<dbReference type="SUPFAM" id="SSF52540">
    <property type="entry name" value="P-loop containing nucleoside triphosphate hydrolases"/>
    <property type="match status" value="1"/>
</dbReference>
<dbReference type="GO" id="GO:0005886">
    <property type="term" value="C:plasma membrane"/>
    <property type="evidence" value="ECO:0007669"/>
    <property type="project" value="UniProtKB-SubCell"/>
</dbReference>
<dbReference type="InterPro" id="IPR003593">
    <property type="entry name" value="AAA+_ATPase"/>
</dbReference>
<keyword evidence="5" id="KW-0408">Iron</keyword>
<name>A0A3E2TQB7_9FIRM</name>
<keyword evidence="6" id="KW-0406">Ion transport</keyword>
<evidence type="ECO:0000256" key="6">
    <source>
        <dbReference type="ARBA" id="ARBA00023065"/>
    </source>
</evidence>
<dbReference type="AlphaFoldDB" id="A0A3E2TQB7"/>
<dbReference type="Pfam" id="PF13304">
    <property type="entry name" value="AAA_21"/>
    <property type="match status" value="1"/>
</dbReference>
<dbReference type="EMBL" id="QVEP01000009">
    <property type="protein sequence ID" value="RGB80730.1"/>
    <property type="molecule type" value="Genomic_DNA"/>
</dbReference>
<evidence type="ECO:0000256" key="3">
    <source>
        <dbReference type="ARBA" id="ARBA00022475"/>
    </source>
</evidence>
<keyword evidence="3" id="KW-1003">Cell membrane</keyword>
<evidence type="ECO:0000313" key="9">
    <source>
        <dbReference type="EMBL" id="RGB80730.1"/>
    </source>
</evidence>
<evidence type="ECO:0000256" key="2">
    <source>
        <dbReference type="ARBA" id="ARBA00022448"/>
    </source>
</evidence>
<dbReference type="GO" id="GO:0006826">
    <property type="term" value="P:iron ion transport"/>
    <property type="evidence" value="ECO:0007669"/>
    <property type="project" value="UniProtKB-KW"/>
</dbReference>
<keyword evidence="7" id="KW-0472">Membrane</keyword>
<dbReference type="RefSeq" id="WP_117527640.1">
    <property type="nucleotide sequence ID" value="NZ_JAQCWV010000015.1"/>
</dbReference>
<dbReference type="SMART" id="SM00382">
    <property type="entry name" value="AAA"/>
    <property type="match status" value="1"/>
</dbReference>
<evidence type="ECO:0000256" key="7">
    <source>
        <dbReference type="ARBA" id="ARBA00023136"/>
    </source>
</evidence>
<dbReference type="Gene3D" id="3.40.50.300">
    <property type="entry name" value="P-loop containing nucleotide triphosphate hydrolases"/>
    <property type="match status" value="1"/>
</dbReference>
<accession>A0A3E2TQB7</accession>
<proteinExistence type="predicted"/>
<evidence type="ECO:0000259" key="8">
    <source>
        <dbReference type="SMART" id="SM00382"/>
    </source>
</evidence>
<protein>
    <submittedName>
        <fullName evidence="9">ATP-binding cassette domain-containing protein</fullName>
    </submittedName>
</protein>
<dbReference type="InterPro" id="IPR027417">
    <property type="entry name" value="P-loop_NTPase"/>
</dbReference>
<dbReference type="GO" id="GO:0005524">
    <property type="term" value="F:ATP binding"/>
    <property type="evidence" value="ECO:0007669"/>
    <property type="project" value="UniProtKB-KW"/>
</dbReference>
<comment type="caution">
    <text evidence="9">The sequence shown here is derived from an EMBL/GenBank/DDBJ whole genome shotgun (WGS) entry which is preliminary data.</text>
</comment>
<dbReference type="InterPro" id="IPR051535">
    <property type="entry name" value="Siderophore_ABC-ATPase"/>
</dbReference>
<dbReference type="InterPro" id="IPR003959">
    <property type="entry name" value="ATPase_AAA_core"/>
</dbReference>
<keyword evidence="9" id="KW-0067">ATP-binding</keyword>
<keyword evidence="2" id="KW-0813">Transport</keyword>
<sequence length="270" mass="31509">MIYLSSFALSDKKVKNPNLYPYSVFQDKDCDPFVFAPITILYGDNGCGKSTLLNIIAQKINAKGYETYAYGQYYIQNYVEECRFDTGEDDTGRNLSIPAGSLYMKSEDVLYEIKKIQQEEALEQGYVYEQVRRKGMRKDVAQEMFRSTNGRSWSTMQILKFAQEKYSNGETAMQMLTDILEPDNLYLLDEPEVSLSPQNQVKLAEEINQCARFLGCQFIIATHSPFMLGTLQAKIYNLESTEVEEAKWYELKNVRYFYEFFDKNRKYFVR</sequence>
<organism evidence="9 10">
    <name type="scientific">Coprococcus catus</name>
    <dbReference type="NCBI Taxonomy" id="116085"/>
    <lineage>
        <taxon>Bacteria</taxon>
        <taxon>Bacillati</taxon>
        <taxon>Bacillota</taxon>
        <taxon>Clostridia</taxon>
        <taxon>Lachnospirales</taxon>
        <taxon>Lachnospiraceae</taxon>
        <taxon>Coprococcus</taxon>
    </lineage>
</organism>
<dbReference type="GO" id="GO:0016887">
    <property type="term" value="F:ATP hydrolysis activity"/>
    <property type="evidence" value="ECO:0007669"/>
    <property type="project" value="InterPro"/>
</dbReference>
<comment type="subcellular location">
    <subcellularLocation>
        <location evidence="1">Cell membrane</location>
        <topology evidence="1">Peripheral membrane protein</topology>
    </subcellularLocation>
</comment>
<dbReference type="PANTHER" id="PTHR42771:SF2">
    <property type="entry name" value="IRON(3+)-HYDROXAMATE IMPORT ATP-BINDING PROTEIN FHUC"/>
    <property type="match status" value="1"/>
</dbReference>
<evidence type="ECO:0000256" key="5">
    <source>
        <dbReference type="ARBA" id="ARBA00023004"/>
    </source>
</evidence>
<evidence type="ECO:0000313" key="10">
    <source>
        <dbReference type="Proteomes" id="UP000260773"/>
    </source>
</evidence>
<dbReference type="CDD" id="cd00267">
    <property type="entry name" value="ABC_ATPase"/>
    <property type="match status" value="1"/>
</dbReference>
<keyword evidence="9" id="KW-0547">Nucleotide-binding</keyword>
<dbReference type="Proteomes" id="UP000260773">
    <property type="component" value="Unassembled WGS sequence"/>
</dbReference>
<evidence type="ECO:0000256" key="4">
    <source>
        <dbReference type="ARBA" id="ARBA00022496"/>
    </source>
</evidence>